<keyword evidence="1" id="KW-0732">Signal</keyword>
<name>A0AA97AFV6_9CYAN</name>
<dbReference type="PANTHER" id="PTHR37836:SF3">
    <property type="entry name" value="ENDOGLUCANASE"/>
    <property type="match status" value="1"/>
</dbReference>
<evidence type="ECO:0000259" key="3">
    <source>
        <dbReference type="Pfam" id="PF13204"/>
    </source>
</evidence>
<dbReference type="SUPFAM" id="SSF51445">
    <property type="entry name" value="(Trans)glycosidases"/>
    <property type="match status" value="1"/>
</dbReference>
<feature type="signal peptide" evidence="1">
    <location>
        <begin position="1"/>
        <end position="28"/>
    </location>
</feature>
<sequence length="477" mass="53314">MNRPNLHWSRRKFLGLSAIAFLASFAKACTPAASNSTPSLRVHANQRFLITADGLPFFYLGDTAWELFHRLNRDEATLYLQDRASKGFTVIQAVVLAELDGLRQPNPEGHQPLQNDDPTRPNEAYFRHVDYIVDQAEALGLYIGMLPTWGDKWNQKWGNGPEVFTPDNAEIFGAYLGERYRDKPIIWILGGDRNPETELHFAIIRAMAKGLQRGDQGRHLITYHPVGGSNSALWFHQDDWLAFNMFQSGHSEADTPNYETTEANYGLQPVKPTLDGEPCYEDHPIGWNPDNGWFDQFDVRRAAYWSMLAGACGHTYGNHNIWQMWQPGRGPISAARTPWQEALNHPGATQMGYLRRLFESRPYTELVPDQSLIAGEPGEGGEMIRAAIARDSSFAFLYTPMGKPIQVDLTKLKGDSVNASWYDPRQGIATSIDTFRVDEPSASSTTFAPTTNGRGQDWVLVLDQAGHSFPTPGASGA</sequence>
<feature type="chain" id="PRO_5041647783" evidence="1">
    <location>
        <begin position="29"/>
        <end position="477"/>
    </location>
</feature>
<dbReference type="InterPro" id="IPR025277">
    <property type="entry name" value="Apiosidase-like_cat_dom"/>
</dbReference>
<evidence type="ECO:0000259" key="2">
    <source>
        <dbReference type="Pfam" id="PF12904"/>
    </source>
</evidence>
<feature type="domain" description="Putative collagen-binding" evidence="2">
    <location>
        <begin position="367"/>
        <end position="463"/>
    </location>
</feature>
<dbReference type="PANTHER" id="PTHR37836">
    <property type="entry name" value="LMO1036 PROTEIN"/>
    <property type="match status" value="1"/>
</dbReference>
<dbReference type="PROSITE" id="PS51318">
    <property type="entry name" value="TAT"/>
    <property type="match status" value="1"/>
</dbReference>
<accession>A0AA97AFV6</accession>
<feature type="domain" description="Apiosidase-like catalytic" evidence="3">
    <location>
        <begin position="44"/>
        <end position="364"/>
    </location>
</feature>
<evidence type="ECO:0000313" key="4">
    <source>
        <dbReference type="EMBL" id="WNZ22784.1"/>
    </source>
</evidence>
<dbReference type="Gene3D" id="3.20.20.80">
    <property type="entry name" value="Glycosidases"/>
    <property type="match status" value="1"/>
</dbReference>
<dbReference type="Pfam" id="PF13204">
    <property type="entry name" value="Apiosidase"/>
    <property type="match status" value="1"/>
</dbReference>
<organism evidence="4">
    <name type="scientific">Leptolyngbya sp. NK1-12</name>
    <dbReference type="NCBI Taxonomy" id="2547451"/>
    <lineage>
        <taxon>Bacteria</taxon>
        <taxon>Bacillati</taxon>
        <taxon>Cyanobacteriota</taxon>
        <taxon>Cyanophyceae</taxon>
        <taxon>Leptolyngbyales</taxon>
        <taxon>Leptolyngbyaceae</taxon>
        <taxon>Leptolyngbya group</taxon>
        <taxon>Leptolyngbya</taxon>
    </lineage>
</organism>
<protein>
    <submittedName>
        <fullName evidence="4">DUF4038 domain-containing protein</fullName>
    </submittedName>
</protein>
<dbReference type="InterPro" id="IPR017853">
    <property type="entry name" value="GH"/>
</dbReference>
<dbReference type="RefSeq" id="WP_316434328.1">
    <property type="nucleotide sequence ID" value="NZ_CP053586.1"/>
</dbReference>
<dbReference type="InterPro" id="IPR024749">
    <property type="entry name" value="Collagen-bd_put"/>
</dbReference>
<proteinExistence type="predicted"/>
<dbReference type="EMBL" id="CP053586">
    <property type="protein sequence ID" value="WNZ22784.1"/>
    <property type="molecule type" value="Genomic_DNA"/>
</dbReference>
<dbReference type="AlphaFoldDB" id="A0AA97AFV6"/>
<dbReference type="InterPro" id="IPR006311">
    <property type="entry name" value="TAT_signal"/>
</dbReference>
<dbReference type="Pfam" id="PF12904">
    <property type="entry name" value="Collagen_bind_2"/>
    <property type="match status" value="1"/>
</dbReference>
<gene>
    <name evidence="4" type="ORF">HJG54_07900</name>
</gene>
<reference evidence="4" key="1">
    <citation type="submission" date="2020-05" db="EMBL/GenBank/DDBJ databases">
        <authorList>
            <person name="Zhu T."/>
            <person name="Keshari N."/>
            <person name="Lu X."/>
        </authorList>
    </citation>
    <scope>NUCLEOTIDE SEQUENCE</scope>
    <source>
        <strain evidence="4">NK1-12</strain>
    </source>
</reference>
<evidence type="ECO:0000256" key="1">
    <source>
        <dbReference type="SAM" id="SignalP"/>
    </source>
</evidence>